<dbReference type="EMBL" id="QPFP01000027">
    <property type="protein sequence ID" value="TEB29403.1"/>
    <property type="molecule type" value="Genomic_DNA"/>
</dbReference>
<accession>A0A4Y7T5G0</accession>
<organism evidence="1 2">
    <name type="scientific">Coprinellus micaceus</name>
    <name type="common">Glistening ink-cap mushroom</name>
    <name type="synonym">Coprinus micaceus</name>
    <dbReference type="NCBI Taxonomy" id="71717"/>
    <lineage>
        <taxon>Eukaryota</taxon>
        <taxon>Fungi</taxon>
        <taxon>Dikarya</taxon>
        <taxon>Basidiomycota</taxon>
        <taxon>Agaricomycotina</taxon>
        <taxon>Agaricomycetes</taxon>
        <taxon>Agaricomycetidae</taxon>
        <taxon>Agaricales</taxon>
        <taxon>Agaricineae</taxon>
        <taxon>Psathyrellaceae</taxon>
        <taxon>Coprinellus</taxon>
    </lineage>
</organism>
<dbReference type="Proteomes" id="UP000298030">
    <property type="component" value="Unassembled WGS sequence"/>
</dbReference>
<name>A0A4Y7T5G0_COPMI</name>
<dbReference type="OrthoDB" id="3350619at2759"/>
<reference evidence="1 2" key="1">
    <citation type="journal article" date="2019" name="Nat. Ecol. Evol.">
        <title>Megaphylogeny resolves global patterns of mushroom evolution.</title>
        <authorList>
            <person name="Varga T."/>
            <person name="Krizsan K."/>
            <person name="Foldi C."/>
            <person name="Dima B."/>
            <person name="Sanchez-Garcia M."/>
            <person name="Sanchez-Ramirez S."/>
            <person name="Szollosi G.J."/>
            <person name="Szarkandi J.G."/>
            <person name="Papp V."/>
            <person name="Albert L."/>
            <person name="Andreopoulos W."/>
            <person name="Angelini C."/>
            <person name="Antonin V."/>
            <person name="Barry K.W."/>
            <person name="Bougher N.L."/>
            <person name="Buchanan P."/>
            <person name="Buyck B."/>
            <person name="Bense V."/>
            <person name="Catcheside P."/>
            <person name="Chovatia M."/>
            <person name="Cooper J."/>
            <person name="Damon W."/>
            <person name="Desjardin D."/>
            <person name="Finy P."/>
            <person name="Geml J."/>
            <person name="Haridas S."/>
            <person name="Hughes K."/>
            <person name="Justo A."/>
            <person name="Karasinski D."/>
            <person name="Kautmanova I."/>
            <person name="Kiss B."/>
            <person name="Kocsube S."/>
            <person name="Kotiranta H."/>
            <person name="LaButti K.M."/>
            <person name="Lechner B.E."/>
            <person name="Liimatainen K."/>
            <person name="Lipzen A."/>
            <person name="Lukacs Z."/>
            <person name="Mihaltcheva S."/>
            <person name="Morgado L.N."/>
            <person name="Niskanen T."/>
            <person name="Noordeloos M.E."/>
            <person name="Ohm R.A."/>
            <person name="Ortiz-Santana B."/>
            <person name="Ovrebo C."/>
            <person name="Racz N."/>
            <person name="Riley R."/>
            <person name="Savchenko A."/>
            <person name="Shiryaev A."/>
            <person name="Soop K."/>
            <person name="Spirin V."/>
            <person name="Szebenyi C."/>
            <person name="Tomsovsky M."/>
            <person name="Tulloss R.E."/>
            <person name="Uehling J."/>
            <person name="Grigoriev I.V."/>
            <person name="Vagvolgyi C."/>
            <person name="Papp T."/>
            <person name="Martin F.M."/>
            <person name="Miettinen O."/>
            <person name="Hibbett D.S."/>
            <person name="Nagy L.G."/>
        </authorList>
    </citation>
    <scope>NUCLEOTIDE SEQUENCE [LARGE SCALE GENOMIC DNA]</scope>
    <source>
        <strain evidence="1 2">FP101781</strain>
    </source>
</reference>
<evidence type="ECO:0000313" key="2">
    <source>
        <dbReference type="Proteomes" id="UP000298030"/>
    </source>
</evidence>
<gene>
    <name evidence="1" type="ORF">FA13DRAFT_1734591</name>
</gene>
<evidence type="ECO:0008006" key="3">
    <source>
        <dbReference type="Google" id="ProtNLM"/>
    </source>
</evidence>
<keyword evidence="2" id="KW-1185">Reference proteome</keyword>
<evidence type="ECO:0000313" key="1">
    <source>
        <dbReference type="EMBL" id="TEB29403.1"/>
    </source>
</evidence>
<proteinExistence type="predicted"/>
<sequence length="290" mass="31979">MSAYYIPLEDISQEDGLGVTSYHPGMTYSEAHQSSTPRNAGWTTYAALAILVLCTIVNTVQPSSQHRALTAFAGQKLGDMREPSKYIGLNKFSPTSESEDSFKTFPIFLSQIDSTRKSLIFDGDNQEAVTDLGTIWPDARRLWVEGSVSSVAQFRLVDFGYENCSFALFLRSNSGDVAEAILPHSPTPVNIWLHDDAPQIPSGSLSYSTLYGGSRTTRRLHETVELQSTRNTEGRTFPCPSGTLLTVEVSCHVFNVGDGQHQCHVEFWNDPLNSKFGMMVTQSKGFVSTT</sequence>
<comment type="caution">
    <text evidence="1">The sequence shown here is derived from an EMBL/GenBank/DDBJ whole genome shotgun (WGS) entry which is preliminary data.</text>
</comment>
<dbReference type="AlphaFoldDB" id="A0A4Y7T5G0"/>
<protein>
    <recommendedName>
        <fullName evidence="3">Ubiquitin 3 binding protein But2 C-terminal domain-containing protein</fullName>
    </recommendedName>
</protein>